<dbReference type="InterPro" id="IPR006118">
    <property type="entry name" value="Recombinase_CS"/>
</dbReference>
<dbReference type="InterPro" id="IPR051491">
    <property type="entry name" value="Recombinase/Transposase-rel"/>
</dbReference>
<dbReference type="PANTHER" id="PTHR36172">
    <property type="match status" value="1"/>
</dbReference>
<evidence type="ECO:0000256" key="4">
    <source>
        <dbReference type="PIRSR" id="PIRSR606118-50"/>
    </source>
</evidence>
<dbReference type="SUPFAM" id="SSF46955">
    <property type="entry name" value="Putative DNA-binding domain"/>
    <property type="match status" value="1"/>
</dbReference>
<evidence type="ECO:0000256" key="1">
    <source>
        <dbReference type="ARBA" id="ARBA00022908"/>
    </source>
</evidence>
<evidence type="ECO:0000313" key="8">
    <source>
        <dbReference type="EMBL" id="RDK07957.1"/>
    </source>
</evidence>
<dbReference type="GO" id="GO:0006355">
    <property type="term" value="P:regulation of DNA-templated transcription"/>
    <property type="evidence" value="ECO:0007669"/>
    <property type="project" value="InterPro"/>
</dbReference>
<dbReference type="InterPro" id="IPR006119">
    <property type="entry name" value="Resolv_N"/>
</dbReference>
<evidence type="ECO:0000256" key="3">
    <source>
        <dbReference type="ARBA" id="ARBA00023172"/>
    </source>
</evidence>
<dbReference type="PANTHER" id="PTHR36172:SF1">
    <property type="entry name" value="RESOLVASE-RELATED"/>
    <property type="match status" value="1"/>
</dbReference>
<dbReference type="PROSITE" id="PS51736">
    <property type="entry name" value="RECOMBINASES_3"/>
    <property type="match status" value="1"/>
</dbReference>
<feature type="active site" description="O-(5'-phospho-DNA)-serine intermediate" evidence="4 5">
    <location>
        <position position="68"/>
    </location>
</feature>
<dbReference type="NCBIfam" id="NF033518">
    <property type="entry name" value="transpos_IS607"/>
    <property type="match status" value="1"/>
</dbReference>
<dbReference type="Pfam" id="PF00239">
    <property type="entry name" value="Resolvase"/>
    <property type="match status" value="1"/>
</dbReference>
<dbReference type="GO" id="GO:0015074">
    <property type="term" value="P:DNA integration"/>
    <property type="evidence" value="ECO:0007669"/>
    <property type="project" value="UniProtKB-KW"/>
</dbReference>
<dbReference type="PROSITE" id="PS50937">
    <property type="entry name" value="HTH_MERR_2"/>
    <property type="match status" value="1"/>
</dbReference>
<proteinExistence type="predicted"/>
<sequence>MQLFSIGELAQMLGVAVITLRRWHKAGKLVPACRTVGGHRRYDAMKVREVMGMTTPAAGKTIAYARVSSHDQKEQLQSQAMRLRRHCEAQKWDDVEVITDLGSGLNYKKKGLLKLLTEILHHRVRRLVLVTKERLLRFGSELLFRICAIHGVEVVILNADEDIPKEQQLTEDLVEILTVFSSR</sequence>
<accession>A0A370NQR2</accession>
<dbReference type="InterPro" id="IPR000551">
    <property type="entry name" value="MerR-type_HTH_dom"/>
</dbReference>
<reference evidence="9" key="1">
    <citation type="submission" date="2018-06" db="EMBL/GenBank/DDBJ databases">
        <authorList>
            <person name="Feng T."/>
            <person name="Jeon C.O."/>
        </authorList>
    </citation>
    <scope>NUCLEOTIDE SEQUENCE [LARGE SCALE GENOMIC DNA]</scope>
    <source>
        <strain evidence="9">S23</strain>
    </source>
</reference>
<dbReference type="GO" id="GO:0000150">
    <property type="term" value="F:DNA strand exchange activity"/>
    <property type="evidence" value="ECO:0007669"/>
    <property type="project" value="InterPro"/>
</dbReference>
<dbReference type="GO" id="GO:0003677">
    <property type="term" value="F:DNA binding"/>
    <property type="evidence" value="ECO:0007669"/>
    <property type="project" value="UniProtKB-KW"/>
</dbReference>
<keyword evidence="1" id="KW-0229">DNA integration</keyword>
<keyword evidence="2" id="KW-0238">DNA-binding</keyword>
<dbReference type="FunFam" id="3.40.50.1390:FF:000002">
    <property type="entry name" value="ORF1 in transposon ISC1904"/>
    <property type="match status" value="1"/>
</dbReference>
<keyword evidence="9" id="KW-1185">Reference proteome</keyword>
<dbReference type="Gene3D" id="3.40.50.1390">
    <property type="entry name" value="Resolvase, N-terminal catalytic domain"/>
    <property type="match status" value="1"/>
</dbReference>
<evidence type="ECO:0000256" key="2">
    <source>
        <dbReference type="ARBA" id="ARBA00023125"/>
    </source>
</evidence>
<protein>
    <submittedName>
        <fullName evidence="8">IS607 family transposase</fullName>
    </submittedName>
</protein>
<dbReference type="PROSITE" id="PS00397">
    <property type="entry name" value="RECOMBINASES_1"/>
    <property type="match status" value="1"/>
</dbReference>
<dbReference type="Proteomes" id="UP000255165">
    <property type="component" value="Unassembled WGS sequence"/>
</dbReference>
<name>A0A370NQR2_9BURK</name>
<keyword evidence="3" id="KW-0233">DNA recombination</keyword>
<dbReference type="AlphaFoldDB" id="A0A370NQR2"/>
<organism evidence="8 9">
    <name type="scientific">Cupriavidus lacunae</name>
    <dbReference type="NCBI Taxonomy" id="2666307"/>
    <lineage>
        <taxon>Bacteria</taxon>
        <taxon>Pseudomonadati</taxon>
        <taxon>Pseudomonadota</taxon>
        <taxon>Betaproteobacteria</taxon>
        <taxon>Burkholderiales</taxon>
        <taxon>Burkholderiaceae</taxon>
        <taxon>Cupriavidus</taxon>
    </lineage>
</organism>
<feature type="domain" description="Resolvase/invertase-type recombinase catalytic" evidence="7">
    <location>
        <begin position="60"/>
        <end position="183"/>
    </location>
</feature>
<dbReference type="SMART" id="SM00857">
    <property type="entry name" value="Resolvase"/>
    <property type="match status" value="1"/>
</dbReference>
<dbReference type="SMART" id="SM00422">
    <property type="entry name" value="HTH_MERR"/>
    <property type="match status" value="1"/>
</dbReference>
<dbReference type="Gene3D" id="1.10.1660.10">
    <property type="match status" value="1"/>
</dbReference>
<evidence type="ECO:0000259" key="6">
    <source>
        <dbReference type="PROSITE" id="PS50937"/>
    </source>
</evidence>
<evidence type="ECO:0000259" key="7">
    <source>
        <dbReference type="PROSITE" id="PS51736"/>
    </source>
</evidence>
<dbReference type="SUPFAM" id="SSF53041">
    <property type="entry name" value="Resolvase-like"/>
    <property type="match status" value="1"/>
</dbReference>
<dbReference type="InterPro" id="IPR036162">
    <property type="entry name" value="Resolvase-like_N_sf"/>
</dbReference>
<evidence type="ECO:0000313" key="9">
    <source>
        <dbReference type="Proteomes" id="UP000255165"/>
    </source>
</evidence>
<gene>
    <name evidence="8" type="ORF">DN412_22875</name>
</gene>
<feature type="domain" description="HTH merR-type" evidence="6">
    <location>
        <begin position="3"/>
        <end position="43"/>
    </location>
</feature>
<dbReference type="Pfam" id="PF00376">
    <property type="entry name" value="MerR"/>
    <property type="match status" value="1"/>
</dbReference>
<dbReference type="InterPro" id="IPR048046">
    <property type="entry name" value="Transpos_IS607"/>
</dbReference>
<evidence type="ECO:0000256" key="5">
    <source>
        <dbReference type="PROSITE-ProRule" id="PRU10137"/>
    </source>
</evidence>
<dbReference type="RefSeq" id="WP_115213675.1">
    <property type="nucleotide sequence ID" value="NZ_QKWJ01000032.1"/>
</dbReference>
<comment type="caution">
    <text evidence="8">The sequence shown here is derived from an EMBL/GenBank/DDBJ whole genome shotgun (WGS) entry which is preliminary data.</text>
</comment>
<dbReference type="InterPro" id="IPR009061">
    <property type="entry name" value="DNA-bd_dom_put_sf"/>
</dbReference>
<dbReference type="EMBL" id="QKWJ01000032">
    <property type="protein sequence ID" value="RDK07957.1"/>
    <property type="molecule type" value="Genomic_DNA"/>
</dbReference>